<proteinExistence type="predicted"/>
<name>A0AAV4WUZ5_CAEEX</name>
<reference evidence="1 2" key="1">
    <citation type="submission" date="2021-06" db="EMBL/GenBank/DDBJ databases">
        <title>Caerostris extrusa draft genome.</title>
        <authorList>
            <person name="Kono N."/>
            <person name="Arakawa K."/>
        </authorList>
    </citation>
    <scope>NUCLEOTIDE SEQUENCE [LARGE SCALE GENOMIC DNA]</scope>
</reference>
<sequence>MPFRQNLFRAVCNIRKTLPGGIERKVGHSPLLPSSRILSLFLGGHLSLFIAPPSIQHSESSPGVLGIMTGACMSGIPALLFGGWAPEW</sequence>
<dbReference type="Proteomes" id="UP001054945">
    <property type="component" value="Unassembled WGS sequence"/>
</dbReference>
<evidence type="ECO:0000313" key="2">
    <source>
        <dbReference type="Proteomes" id="UP001054945"/>
    </source>
</evidence>
<dbReference type="AlphaFoldDB" id="A0AAV4WUZ5"/>
<accession>A0AAV4WUZ5</accession>
<evidence type="ECO:0000313" key="1">
    <source>
        <dbReference type="EMBL" id="GIY85500.1"/>
    </source>
</evidence>
<comment type="caution">
    <text evidence="1">The sequence shown here is derived from an EMBL/GenBank/DDBJ whole genome shotgun (WGS) entry which is preliminary data.</text>
</comment>
<protein>
    <submittedName>
        <fullName evidence="1">Uncharacterized protein</fullName>
    </submittedName>
</protein>
<dbReference type="EMBL" id="BPLR01016659">
    <property type="protein sequence ID" value="GIY85500.1"/>
    <property type="molecule type" value="Genomic_DNA"/>
</dbReference>
<keyword evidence="2" id="KW-1185">Reference proteome</keyword>
<gene>
    <name evidence="1" type="ORF">CEXT_199461</name>
</gene>
<organism evidence="1 2">
    <name type="scientific">Caerostris extrusa</name>
    <name type="common">Bark spider</name>
    <name type="synonym">Caerostris bankana</name>
    <dbReference type="NCBI Taxonomy" id="172846"/>
    <lineage>
        <taxon>Eukaryota</taxon>
        <taxon>Metazoa</taxon>
        <taxon>Ecdysozoa</taxon>
        <taxon>Arthropoda</taxon>
        <taxon>Chelicerata</taxon>
        <taxon>Arachnida</taxon>
        <taxon>Araneae</taxon>
        <taxon>Araneomorphae</taxon>
        <taxon>Entelegynae</taxon>
        <taxon>Araneoidea</taxon>
        <taxon>Araneidae</taxon>
        <taxon>Caerostris</taxon>
    </lineage>
</organism>